<feature type="transmembrane region" description="Helical" evidence="2">
    <location>
        <begin position="266"/>
        <end position="288"/>
    </location>
</feature>
<gene>
    <name evidence="4" type="ORF">KVV02_005522</name>
</gene>
<feature type="compositionally biased region" description="Low complexity" evidence="1">
    <location>
        <begin position="353"/>
        <end position="370"/>
    </location>
</feature>
<accession>A0A9P7ZZI1</accession>
<proteinExistence type="predicted"/>
<evidence type="ECO:0000313" key="4">
    <source>
        <dbReference type="EMBL" id="KAG9321543.1"/>
    </source>
</evidence>
<dbReference type="Proteomes" id="UP000717515">
    <property type="component" value="Unassembled WGS sequence"/>
</dbReference>
<keyword evidence="3" id="KW-0732">Signal</keyword>
<feature type="region of interest" description="Disordered" evidence="1">
    <location>
        <begin position="54"/>
        <end position="260"/>
    </location>
</feature>
<feature type="compositionally biased region" description="Polar residues" evidence="1">
    <location>
        <begin position="240"/>
        <end position="260"/>
    </location>
</feature>
<feature type="region of interest" description="Disordered" evidence="1">
    <location>
        <begin position="331"/>
        <end position="417"/>
    </location>
</feature>
<dbReference type="AlphaFoldDB" id="A0A9P7ZZI1"/>
<feature type="compositionally biased region" description="Pro residues" evidence="1">
    <location>
        <begin position="175"/>
        <end position="186"/>
    </location>
</feature>
<keyword evidence="2" id="KW-0812">Transmembrane</keyword>
<sequence length="417" mass="44142">MRISWAIQTVAVFCLAAVPALADSSFAENDMKTLETTGDHPDVYFYKRGSKEEDSFSLERSVSGSFKGGEIEHKSHTGYERDHKYHADHDRDHKPSKRHPQQNHGRKRPHPDKPSPTTSCRPRRSSSPHKHKPKPCPKRKPHHPKPKPNKPKPHKPHKPKPTHGKPKPKPEPKPKPAPKNPNPTQPATPSGAPGVGPTAPVIPPTQIGGGGGGDANPSGVIPPGATGTGGAVLPEVSGSIVPQPTSQLVGAPPTTTKMSGNSSSSLATIIGAVVGTIALVGLFALAVYRRREKRRDQEEQTRPNPEMDEAPRTAFRHESFMALVKDAAQGFYAPGTEGPPRGGQSVRSPSPLGASTAVTSAGTGAMAGSGLARQTSGRSQNSLHSRRSGNFTDVNLNAASSPTTLPPLAHIGGRLND</sequence>
<reference evidence="4" key="1">
    <citation type="submission" date="2021-07" db="EMBL/GenBank/DDBJ databases">
        <title>Draft genome of Mortierella alpina, strain LL118, isolated from an aspen leaf litter sample.</title>
        <authorList>
            <person name="Yang S."/>
            <person name="Vinatzer B.A."/>
        </authorList>
    </citation>
    <scope>NUCLEOTIDE SEQUENCE</scope>
    <source>
        <strain evidence="4">LL118</strain>
    </source>
</reference>
<organism evidence="4 5">
    <name type="scientific">Mortierella alpina</name>
    <name type="common">Oleaginous fungus</name>
    <name type="synonym">Mortierella renispora</name>
    <dbReference type="NCBI Taxonomy" id="64518"/>
    <lineage>
        <taxon>Eukaryota</taxon>
        <taxon>Fungi</taxon>
        <taxon>Fungi incertae sedis</taxon>
        <taxon>Mucoromycota</taxon>
        <taxon>Mortierellomycotina</taxon>
        <taxon>Mortierellomycetes</taxon>
        <taxon>Mortierellales</taxon>
        <taxon>Mortierellaceae</taxon>
        <taxon>Mortierella</taxon>
    </lineage>
</organism>
<keyword evidence="2" id="KW-1133">Transmembrane helix</keyword>
<feature type="signal peptide" evidence="3">
    <location>
        <begin position="1"/>
        <end position="22"/>
    </location>
</feature>
<feature type="chain" id="PRO_5040265659" evidence="3">
    <location>
        <begin position="23"/>
        <end position="417"/>
    </location>
</feature>
<keyword evidence="2" id="KW-0472">Membrane</keyword>
<feature type="compositionally biased region" description="Polar residues" evidence="1">
    <location>
        <begin position="372"/>
        <end position="403"/>
    </location>
</feature>
<dbReference type="EMBL" id="JAIFTL010000198">
    <property type="protein sequence ID" value="KAG9321543.1"/>
    <property type="molecule type" value="Genomic_DNA"/>
</dbReference>
<feature type="region of interest" description="Disordered" evidence="1">
    <location>
        <begin position="291"/>
        <end position="312"/>
    </location>
</feature>
<feature type="compositionally biased region" description="Basic and acidic residues" evidence="1">
    <location>
        <begin position="69"/>
        <end position="93"/>
    </location>
</feature>
<evidence type="ECO:0000313" key="5">
    <source>
        <dbReference type="Proteomes" id="UP000717515"/>
    </source>
</evidence>
<evidence type="ECO:0000256" key="1">
    <source>
        <dbReference type="SAM" id="MobiDB-lite"/>
    </source>
</evidence>
<comment type="caution">
    <text evidence="4">The sequence shown here is derived from an EMBL/GenBank/DDBJ whole genome shotgun (WGS) entry which is preliminary data.</text>
</comment>
<feature type="compositionally biased region" description="Basic residues" evidence="1">
    <location>
        <begin position="121"/>
        <end position="167"/>
    </location>
</feature>
<evidence type="ECO:0000256" key="2">
    <source>
        <dbReference type="SAM" id="Phobius"/>
    </source>
</evidence>
<evidence type="ECO:0000256" key="3">
    <source>
        <dbReference type="SAM" id="SignalP"/>
    </source>
</evidence>
<name>A0A9P7ZZI1_MORAP</name>
<protein>
    <submittedName>
        <fullName evidence="4">Uncharacterized protein</fullName>
    </submittedName>
</protein>
<feature type="compositionally biased region" description="Basic residues" evidence="1">
    <location>
        <begin position="94"/>
        <end position="110"/>
    </location>
</feature>